<keyword evidence="1" id="KW-0233">DNA recombination</keyword>
<dbReference type="RefSeq" id="WP_264226203.1">
    <property type="nucleotide sequence ID" value="NZ_CP107716.1"/>
</dbReference>
<dbReference type="EMBL" id="CP107716">
    <property type="protein sequence ID" value="UYQ72577.1"/>
    <property type="molecule type" value="Genomic_DNA"/>
</dbReference>
<protein>
    <recommendedName>
        <fullName evidence="5">Tyr recombinase domain-containing protein</fullName>
    </recommendedName>
</protein>
<dbReference type="SUPFAM" id="SSF56349">
    <property type="entry name" value="DNA breaking-rejoining enzymes"/>
    <property type="match status" value="1"/>
</dbReference>
<name>A0ABY6ITG4_9HYPH</name>
<gene>
    <name evidence="3" type="ORF">OF122_01955</name>
</gene>
<feature type="region of interest" description="Disordered" evidence="2">
    <location>
        <begin position="348"/>
        <end position="400"/>
    </location>
</feature>
<evidence type="ECO:0000256" key="2">
    <source>
        <dbReference type="SAM" id="MobiDB-lite"/>
    </source>
</evidence>
<accession>A0ABY6ITG4</accession>
<evidence type="ECO:0008006" key="5">
    <source>
        <dbReference type="Google" id="ProtNLM"/>
    </source>
</evidence>
<dbReference type="Gene3D" id="1.10.443.10">
    <property type="entry name" value="Intergrase catalytic core"/>
    <property type="match status" value="1"/>
</dbReference>
<dbReference type="Proteomes" id="UP001163882">
    <property type="component" value="Chromosome"/>
</dbReference>
<dbReference type="InterPro" id="IPR013762">
    <property type="entry name" value="Integrase-like_cat_sf"/>
</dbReference>
<dbReference type="InterPro" id="IPR011010">
    <property type="entry name" value="DNA_brk_join_enz"/>
</dbReference>
<sequence>MKSWPDFLPEDALIAQQSVAGPLEKGSITRYRAYLRHGLRENFEATGRMAEFEAAFERVDDALKARKAKIPEEDRRTSAKKHVDATEAEAEKLFYELKRHGLKYKNPNSILAGLFVLVAGHCGFRPIEMRGAVLEGEKLILLNAKKRPGQDTTRVLDLSELHKDVLMGLNLLLKLIDHDLSKREFAKWQKCLAGQITRACERVKIRNLSLYSFRHVAIATWTRAGLSALEIAKLCGHLSIRTAHAHYARGAVGHDRDAVARAVDEFNPALAPIAEAPANPGDDEQIFERVAAPRDADAIWPDQQPDAPQTPVTDQASLFVEEDMPTPIYKPDTSPRGLTAEEVRAYYQSVADPRDPNEVAASLARAQRRRADKDAAREAGLRATENPALVRSGKDDPDSR</sequence>
<evidence type="ECO:0000313" key="4">
    <source>
        <dbReference type="Proteomes" id="UP001163882"/>
    </source>
</evidence>
<organism evidence="3 4">
    <name type="scientific">Pelagibacterium flavum</name>
    <dbReference type="NCBI Taxonomy" id="2984530"/>
    <lineage>
        <taxon>Bacteria</taxon>
        <taxon>Pseudomonadati</taxon>
        <taxon>Pseudomonadota</taxon>
        <taxon>Alphaproteobacteria</taxon>
        <taxon>Hyphomicrobiales</taxon>
        <taxon>Devosiaceae</taxon>
        <taxon>Pelagibacterium</taxon>
    </lineage>
</organism>
<evidence type="ECO:0000313" key="3">
    <source>
        <dbReference type="EMBL" id="UYQ72577.1"/>
    </source>
</evidence>
<feature type="compositionally biased region" description="Basic and acidic residues" evidence="2">
    <location>
        <begin position="369"/>
        <end position="380"/>
    </location>
</feature>
<keyword evidence="4" id="KW-1185">Reference proteome</keyword>
<proteinExistence type="predicted"/>
<evidence type="ECO:0000256" key="1">
    <source>
        <dbReference type="ARBA" id="ARBA00023172"/>
    </source>
</evidence>
<reference evidence="3" key="1">
    <citation type="submission" date="2022-10" db="EMBL/GenBank/DDBJ databases">
        <title>YIM 151497 complete genome.</title>
        <authorList>
            <person name="Chen X."/>
        </authorList>
    </citation>
    <scope>NUCLEOTIDE SEQUENCE</scope>
    <source>
        <strain evidence="3">YIM 151497</strain>
    </source>
</reference>